<evidence type="ECO:0000256" key="8">
    <source>
        <dbReference type="ARBA" id="ARBA00043971"/>
    </source>
</evidence>
<dbReference type="EMBL" id="JAATJV010129778">
    <property type="protein sequence ID" value="MBZ3868901.1"/>
    <property type="molecule type" value="Genomic_DNA"/>
</dbReference>
<dbReference type="GO" id="GO:0008017">
    <property type="term" value="F:microtubule binding"/>
    <property type="evidence" value="ECO:0007669"/>
    <property type="project" value="InterPro"/>
</dbReference>
<keyword evidence="4" id="KW-0970">Cilium biogenesis/degradation</keyword>
<proteinExistence type="inferred from homology"/>
<reference evidence="10" key="1">
    <citation type="submission" date="2020-03" db="EMBL/GenBank/DDBJ databases">
        <title>Studies in the Genomics of Life Span.</title>
        <authorList>
            <person name="Glass D."/>
        </authorList>
    </citation>
    <scope>NUCLEOTIDE SEQUENCE</scope>
    <source>
        <strain evidence="10">SUZIE</strain>
        <tissue evidence="10">Muscle</tissue>
    </source>
</reference>
<keyword evidence="3" id="KW-0963">Cytoplasm</keyword>
<evidence type="ECO:0000256" key="5">
    <source>
        <dbReference type="ARBA" id="ARBA00023054"/>
    </source>
</evidence>
<sequence>MATGFMKGLYRTVKDKDANISFLWKAIGVFMRVSGEPLLAKPARIMAEHQPERTNELLLIIEKCGINKLSSKNEVKRVLAGEKVDMREPTGLQDLEVLPVGQ</sequence>
<comment type="subcellular location">
    <subcellularLocation>
        <location evidence="2">Cytoplasm</location>
        <location evidence="2">Cytoskeleton</location>
        <location evidence="2">Cilium axoneme</location>
    </subcellularLocation>
    <subcellularLocation>
        <location evidence="1">Cytoplasm</location>
        <location evidence="1">Cytoskeleton</location>
        <location evidence="1">Cilium basal body</location>
    </subcellularLocation>
</comment>
<dbReference type="InterPro" id="IPR018799">
    <property type="entry name" value="TRAF3IP1"/>
</dbReference>
<evidence type="ECO:0000256" key="1">
    <source>
        <dbReference type="ARBA" id="ARBA00004120"/>
    </source>
</evidence>
<evidence type="ECO:0000256" key="6">
    <source>
        <dbReference type="ARBA" id="ARBA00023212"/>
    </source>
</evidence>
<dbReference type="Pfam" id="PF10243">
    <property type="entry name" value="MIP-T3"/>
    <property type="match status" value="1"/>
</dbReference>
<protein>
    <submittedName>
        <fullName evidence="10">TRAF3-interacting protein 1</fullName>
    </submittedName>
</protein>
<name>A0AA41MBL7_SCICA</name>
<dbReference type="PANTHER" id="PTHR31363">
    <property type="entry name" value="TRAF3-INTERACTING PROTEIN 1"/>
    <property type="match status" value="1"/>
</dbReference>
<dbReference type="GO" id="GO:0005930">
    <property type="term" value="C:axoneme"/>
    <property type="evidence" value="ECO:0007669"/>
    <property type="project" value="UniProtKB-SubCell"/>
</dbReference>
<dbReference type="GO" id="GO:0042073">
    <property type="term" value="P:intraciliary transport"/>
    <property type="evidence" value="ECO:0007669"/>
    <property type="project" value="TreeGrafter"/>
</dbReference>
<accession>A0AA41MBL7</accession>
<evidence type="ECO:0000313" key="11">
    <source>
        <dbReference type="Proteomes" id="UP001166674"/>
    </source>
</evidence>
<keyword evidence="6" id="KW-0206">Cytoskeleton</keyword>
<gene>
    <name evidence="10" type="ORF">SUZIE_100255</name>
</gene>
<keyword evidence="7" id="KW-0966">Cell projection</keyword>
<dbReference type="GO" id="GO:0030992">
    <property type="term" value="C:intraciliary transport particle B"/>
    <property type="evidence" value="ECO:0007669"/>
    <property type="project" value="TreeGrafter"/>
</dbReference>
<keyword evidence="5" id="KW-0175">Coiled coil</keyword>
<dbReference type="InterPro" id="IPR040468">
    <property type="entry name" value="TRAF3IP1_N"/>
</dbReference>
<dbReference type="AlphaFoldDB" id="A0AA41MBL7"/>
<evidence type="ECO:0000256" key="2">
    <source>
        <dbReference type="ARBA" id="ARBA00004430"/>
    </source>
</evidence>
<keyword evidence="11" id="KW-1185">Reference proteome</keyword>
<dbReference type="Proteomes" id="UP001166674">
    <property type="component" value="Unassembled WGS sequence"/>
</dbReference>
<dbReference type="InterPro" id="IPR042576">
    <property type="entry name" value="TRAF3IP1_N_sf"/>
</dbReference>
<dbReference type="GO" id="GO:0060271">
    <property type="term" value="P:cilium assembly"/>
    <property type="evidence" value="ECO:0007669"/>
    <property type="project" value="TreeGrafter"/>
</dbReference>
<feature type="domain" description="TRAF3-interacting protein 1 N-terminal" evidence="9">
    <location>
        <begin position="2"/>
        <end position="65"/>
    </location>
</feature>
<evidence type="ECO:0000256" key="3">
    <source>
        <dbReference type="ARBA" id="ARBA00022490"/>
    </source>
</evidence>
<comment type="similarity">
    <text evidence="8">Belongs to the TRAF3IP1 family.</text>
</comment>
<evidence type="ECO:0000256" key="7">
    <source>
        <dbReference type="ARBA" id="ARBA00023273"/>
    </source>
</evidence>
<evidence type="ECO:0000313" key="10">
    <source>
        <dbReference type="EMBL" id="MBZ3868901.1"/>
    </source>
</evidence>
<comment type="caution">
    <text evidence="10">The sequence shown here is derived from an EMBL/GenBank/DDBJ whole genome shotgun (WGS) entry which is preliminary data.</text>
</comment>
<organism evidence="10 11">
    <name type="scientific">Sciurus carolinensis</name>
    <name type="common">Eastern gray squirrel</name>
    <dbReference type="NCBI Taxonomy" id="30640"/>
    <lineage>
        <taxon>Eukaryota</taxon>
        <taxon>Metazoa</taxon>
        <taxon>Chordata</taxon>
        <taxon>Craniata</taxon>
        <taxon>Vertebrata</taxon>
        <taxon>Euteleostomi</taxon>
        <taxon>Mammalia</taxon>
        <taxon>Eutheria</taxon>
        <taxon>Euarchontoglires</taxon>
        <taxon>Glires</taxon>
        <taxon>Rodentia</taxon>
        <taxon>Sciuromorpha</taxon>
        <taxon>Sciuridae</taxon>
        <taxon>Sciurinae</taxon>
        <taxon>Sciurini</taxon>
        <taxon>Sciurus</taxon>
    </lineage>
</organism>
<evidence type="ECO:0000256" key="4">
    <source>
        <dbReference type="ARBA" id="ARBA00022794"/>
    </source>
</evidence>
<dbReference type="GO" id="GO:0070507">
    <property type="term" value="P:regulation of microtubule cytoskeleton organization"/>
    <property type="evidence" value="ECO:0007669"/>
    <property type="project" value="TreeGrafter"/>
</dbReference>
<dbReference type="GO" id="GO:0036064">
    <property type="term" value="C:ciliary basal body"/>
    <property type="evidence" value="ECO:0007669"/>
    <property type="project" value="TreeGrafter"/>
</dbReference>
<evidence type="ECO:0000259" key="9">
    <source>
        <dbReference type="Pfam" id="PF10243"/>
    </source>
</evidence>
<dbReference type="Gene3D" id="1.10.418.50">
    <property type="entry name" value="Microtubule-binding protein MIP-T3"/>
    <property type="match status" value="1"/>
</dbReference>
<dbReference type="PANTHER" id="PTHR31363:SF0">
    <property type="entry name" value="TRAF3-INTERACTING PROTEIN 1"/>
    <property type="match status" value="1"/>
</dbReference>